<reference evidence="1" key="1">
    <citation type="submission" date="2022-07" db="EMBL/GenBank/DDBJ databases">
        <title>Phylogenomic reconstructions and comparative analyses of Kickxellomycotina fungi.</title>
        <authorList>
            <person name="Reynolds N.K."/>
            <person name="Stajich J.E."/>
            <person name="Barry K."/>
            <person name="Grigoriev I.V."/>
            <person name="Crous P."/>
            <person name="Smith M.E."/>
        </authorList>
    </citation>
    <scope>NUCLEOTIDE SEQUENCE</scope>
    <source>
        <strain evidence="1">NBRC 32514</strain>
    </source>
</reference>
<gene>
    <name evidence="1" type="ORF">LPJ53_005458</name>
</gene>
<sequence>MCTTIWSTTPGHGYSLVVCFNRDEYFARPTLPFHHWKGTSIHAPLDQLPADPTHRGSWLGLSTSGRLALLTNFRESCFHHDTKISRGALVRDFLLPQAHTPGRSTPAADAQEYARALHAESDMYDGFNFVAFDMGTKGSGSGARAFYVSNRGAQEEAREVGGLQGLSNSALDEPWNRVVRGKQMVAHVLEHEASAMDARALAHRLVEVMRDAGSEEAAPPQRLDDLKRRIFVPPVDGLGGDIAPGAYGTRSTTVVLLHGDQLTVAERTYYADGSMSDTQILQMALDQSEV</sequence>
<dbReference type="OrthoDB" id="191601at2759"/>
<keyword evidence="2" id="KW-1185">Reference proteome</keyword>
<evidence type="ECO:0008006" key="3">
    <source>
        <dbReference type="Google" id="ProtNLM"/>
    </source>
</evidence>
<dbReference type="PANTHER" id="PTHR17985">
    <property type="entry name" value="SER/THR-RICH PROTEIN T10 IN DGCR REGION"/>
    <property type="match status" value="1"/>
</dbReference>
<dbReference type="EMBL" id="JANBOJ010000332">
    <property type="protein sequence ID" value="KAJ1719835.1"/>
    <property type="molecule type" value="Genomic_DNA"/>
</dbReference>
<dbReference type="Pfam" id="PF05742">
    <property type="entry name" value="TANGO2"/>
    <property type="match status" value="1"/>
</dbReference>
<dbReference type="Proteomes" id="UP001149813">
    <property type="component" value="Unassembled WGS sequence"/>
</dbReference>
<evidence type="ECO:0000313" key="2">
    <source>
        <dbReference type="Proteomes" id="UP001149813"/>
    </source>
</evidence>
<dbReference type="InterPro" id="IPR008551">
    <property type="entry name" value="TANGO2"/>
</dbReference>
<accession>A0A9W7XXJ6</accession>
<comment type="caution">
    <text evidence="1">The sequence shown here is derived from an EMBL/GenBank/DDBJ whole genome shotgun (WGS) entry which is preliminary data.</text>
</comment>
<name>A0A9W7XXJ6_9FUNG</name>
<dbReference type="AlphaFoldDB" id="A0A9W7XXJ6"/>
<proteinExistence type="predicted"/>
<evidence type="ECO:0000313" key="1">
    <source>
        <dbReference type="EMBL" id="KAJ1719835.1"/>
    </source>
</evidence>
<organism evidence="1 2">
    <name type="scientific">Coemansia erecta</name>
    <dbReference type="NCBI Taxonomy" id="147472"/>
    <lineage>
        <taxon>Eukaryota</taxon>
        <taxon>Fungi</taxon>
        <taxon>Fungi incertae sedis</taxon>
        <taxon>Zoopagomycota</taxon>
        <taxon>Kickxellomycotina</taxon>
        <taxon>Kickxellomycetes</taxon>
        <taxon>Kickxellales</taxon>
        <taxon>Kickxellaceae</taxon>
        <taxon>Coemansia</taxon>
    </lineage>
</organism>
<dbReference type="PANTHER" id="PTHR17985:SF8">
    <property type="entry name" value="TRANSPORT AND GOLGI ORGANIZATION PROTEIN 2 HOMOLOG"/>
    <property type="match status" value="1"/>
</dbReference>
<protein>
    <recommendedName>
        <fullName evidence="3">DUF833-domain-containing protein</fullName>
    </recommendedName>
</protein>